<dbReference type="InterPro" id="IPR001906">
    <property type="entry name" value="Terpene_synth_N"/>
</dbReference>
<reference evidence="7 8" key="1">
    <citation type="journal article" date="2018" name="PLoS Genet.">
        <title>Population sequencing reveals clonal diversity and ancestral inbreeding in the grapevine cultivar Chardonnay.</title>
        <authorList>
            <person name="Roach M.J."/>
            <person name="Johnson D.L."/>
            <person name="Bohlmann J."/>
            <person name="van Vuuren H.J."/>
            <person name="Jones S.J."/>
            <person name="Pretorius I.S."/>
            <person name="Schmidt S.A."/>
            <person name="Borneman A.R."/>
        </authorList>
    </citation>
    <scope>NUCLEOTIDE SEQUENCE [LARGE SCALE GENOMIC DNA]</scope>
    <source>
        <strain evidence="8">cv. Chardonnay</strain>
        <tissue evidence="7">Leaf</tissue>
    </source>
</reference>
<dbReference type="SFLD" id="SFLDG01019">
    <property type="entry name" value="Terpene_Cyclase_Like_1_C_Termi"/>
    <property type="match status" value="1"/>
</dbReference>
<evidence type="ECO:0000256" key="1">
    <source>
        <dbReference type="ARBA" id="ARBA00001946"/>
    </source>
</evidence>
<dbReference type="GO" id="GO:0000287">
    <property type="term" value="F:magnesium ion binding"/>
    <property type="evidence" value="ECO:0007669"/>
    <property type="project" value="InterPro"/>
</dbReference>
<keyword evidence="3" id="KW-0460">Magnesium</keyword>
<dbReference type="InterPro" id="IPR036965">
    <property type="entry name" value="Terpene_synth_N_sf"/>
</dbReference>
<evidence type="ECO:0000256" key="2">
    <source>
        <dbReference type="ARBA" id="ARBA00022723"/>
    </source>
</evidence>
<dbReference type="InterPro" id="IPR044814">
    <property type="entry name" value="Terpene_cyclase_plant_C1"/>
</dbReference>
<dbReference type="FunFam" id="1.10.600.10:FF:000007">
    <property type="entry name" value="Isoprene synthase, chloroplastic"/>
    <property type="match status" value="1"/>
</dbReference>
<comment type="caution">
    <text evidence="7">The sequence shown here is derived from an EMBL/GenBank/DDBJ whole genome shotgun (WGS) entry which is preliminary data.</text>
</comment>
<dbReference type="InterPro" id="IPR008949">
    <property type="entry name" value="Isoprenoid_synthase_dom_sf"/>
</dbReference>
<dbReference type="SFLD" id="SFLDG01604">
    <property type="entry name" value="Terpene_Cyclase_Like_1_C_Termi"/>
    <property type="match status" value="1"/>
</dbReference>
<feature type="domain" description="Terpene synthase N-terminal" evidence="5">
    <location>
        <begin position="61"/>
        <end position="236"/>
    </location>
</feature>
<dbReference type="GO" id="GO:0010333">
    <property type="term" value="F:terpene synthase activity"/>
    <property type="evidence" value="ECO:0007669"/>
    <property type="project" value="InterPro"/>
</dbReference>
<dbReference type="Pfam" id="PF01397">
    <property type="entry name" value="Terpene_synth"/>
    <property type="match status" value="1"/>
</dbReference>
<evidence type="ECO:0000313" key="7">
    <source>
        <dbReference type="EMBL" id="RVW71174.1"/>
    </source>
</evidence>
<evidence type="ECO:0000313" key="8">
    <source>
        <dbReference type="Proteomes" id="UP000288805"/>
    </source>
</evidence>
<organism evidence="7 8">
    <name type="scientific">Vitis vinifera</name>
    <name type="common">Grape</name>
    <dbReference type="NCBI Taxonomy" id="29760"/>
    <lineage>
        <taxon>Eukaryota</taxon>
        <taxon>Viridiplantae</taxon>
        <taxon>Streptophyta</taxon>
        <taxon>Embryophyta</taxon>
        <taxon>Tracheophyta</taxon>
        <taxon>Spermatophyta</taxon>
        <taxon>Magnoliopsida</taxon>
        <taxon>eudicotyledons</taxon>
        <taxon>Gunneridae</taxon>
        <taxon>Pentapetalae</taxon>
        <taxon>rosids</taxon>
        <taxon>Vitales</taxon>
        <taxon>Vitaceae</taxon>
        <taxon>Viteae</taxon>
        <taxon>Vitis</taxon>
    </lineage>
</organism>
<dbReference type="EMBL" id="QGNW01000444">
    <property type="protein sequence ID" value="RVW71174.1"/>
    <property type="molecule type" value="Genomic_DNA"/>
</dbReference>
<feature type="domain" description="Terpene synthase metal-binding" evidence="6">
    <location>
        <begin position="295"/>
        <end position="544"/>
    </location>
</feature>
<dbReference type="SUPFAM" id="SSF48576">
    <property type="entry name" value="Terpenoid synthases"/>
    <property type="match status" value="1"/>
</dbReference>
<name>A0A438GG42_VITVI</name>
<evidence type="ECO:0000259" key="6">
    <source>
        <dbReference type="Pfam" id="PF03936"/>
    </source>
</evidence>
<evidence type="ECO:0000256" key="3">
    <source>
        <dbReference type="ARBA" id="ARBA00022842"/>
    </source>
</evidence>
<dbReference type="PANTHER" id="PTHR31225:SF244">
    <property type="entry name" value="1,8-CINEOLE SYNTHASE 1, CHLOROPLASTIC-RELATED"/>
    <property type="match status" value="1"/>
</dbReference>
<dbReference type="GO" id="GO:0016102">
    <property type="term" value="P:diterpenoid biosynthetic process"/>
    <property type="evidence" value="ECO:0007669"/>
    <property type="project" value="InterPro"/>
</dbReference>
<dbReference type="InterPro" id="IPR005630">
    <property type="entry name" value="Terpene_synthase_metal-bd"/>
</dbReference>
<dbReference type="SUPFAM" id="SSF48239">
    <property type="entry name" value="Terpenoid cyclases/Protein prenyltransferases"/>
    <property type="match status" value="1"/>
</dbReference>
<dbReference type="PANTHER" id="PTHR31225">
    <property type="entry name" value="OS04G0344100 PROTEIN-RELATED"/>
    <property type="match status" value="1"/>
</dbReference>
<protein>
    <submittedName>
        <fullName evidence="7">(-)-alpha-terpineol synthase</fullName>
    </submittedName>
</protein>
<gene>
    <name evidence="7" type="primary">ATESY_14</name>
    <name evidence="7" type="ORF">CK203_054406</name>
</gene>
<dbReference type="InterPro" id="IPR008930">
    <property type="entry name" value="Terpenoid_cyclase/PrenylTrfase"/>
</dbReference>
<accession>A0A438GG42</accession>
<keyword evidence="4" id="KW-0456">Lyase</keyword>
<proteinExistence type="predicted"/>
<dbReference type="SFLD" id="SFLDS00005">
    <property type="entry name" value="Isoprenoid_Synthase_Type_I"/>
    <property type="match status" value="1"/>
</dbReference>
<dbReference type="Gene3D" id="1.10.600.10">
    <property type="entry name" value="Farnesyl Diphosphate Synthase"/>
    <property type="match status" value="1"/>
</dbReference>
<keyword evidence="2" id="KW-0479">Metal-binding</keyword>
<evidence type="ECO:0000256" key="4">
    <source>
        <dbReference type="ARBA" id="ARBA00023239"/>
    </source>
</evidence>
<evidence type="ECO:0000259" key="5">
    <source>
        <dbReference type="Pfam" id="PF01397"/>
    </source>
</evidence>
<dbReference type="FunFam" id="1.50.10.130:FF:000001">
    <property type="entry name" value="Isoprene synthase, chloroplastic"/>
    <property type="match status" value="1"/>
</dbReference>
<dbReference type="Gene3D" id="1.50.10.130">
    <property type="entry name" value="Terpene synthase, N-terminal domain"/>
    <property type="match status" value="1"/>
</dbReference>
<dbReference type="CDD" id="cd00684">
    <property type="entry name" value="Terpene_cyclase_plant_C1"/>
    <property type="match status" value="1"/>
</dbReference>
<dbReference type="AlphaFoldDB" id="A0A438GG42"/>
<dbReference type="Pfam" id="PF03936">
    <property type="entry name" value="Terpene_synth_C"/>
    <property type="match status" value="1"/>
</dbReference>
<dbReference type="Proteomes" id="UP000288805">
    <property type="component" value="Unassembled WGS sequence"/>
</dbReference>
<comment type="cofactor">
    <cofactor evidence="1">
        <name>Mg(2+)</name>
        <dbReference type="ChEBI" id="CHEBI:18420"/>
    </cofactor>
</comment>
<dbReference type="InterPro" id="IPR050148">
    <property type="entry name" value="Terpene_synthase-like"/>
</dbReference>
<dbReference type="InterPro" id="IPR034741">
    <property type="entry name" value="Terpene_cyclase-like_1_C"/>
</dbReference>
<sequence>MALFMLSSTSILSYSLLPPRKDFWMGKSISGKPAHPVQCVVVNRPSYETTVRRTANYQAPIWDYDYVQSLRSDYTGETCIGRFDQLKREVKMMLGKVEKPLDQLELIDLLQRLGISYQFEDEIKRLLNSIYCNHNIDDKWKKENLHATALEFRILRQNGYSIPQDVFSSFKDEIGGFKACFSEDIQGILCLYEASYLSIEGESILEEARDFTKKHLEGCLRQNIDENLAILVSHALELPLHWRMLRLEARWFIDACERRQDMNPILLEFAKLDYNMVQAKHQEDLKYASRWWRSTRLGEKLSFARDRLMENFLWTVGVIFEPQFGYCRRMLTKVNAMITTIDDVYDVYGTLEELELFTDAVDRLVAVDLLYVYFRWDINAMDQLPEYMKICFLALYNSTNEMAYDLLKEQGSHIIAYLRKAWADLCKSYLLEAKWYHARYTPTLQEYLSNAWISISAPVILVHAFFFVTNPITEDALECLEQYCNIIRWSSIILRLSDDLGTSSDELKRGDVPKSIQCYMHETGASEEDAREHIKCLIGETWKKMNEDRVMESPFSQTFIGIAINLARMAQCMYQYGDGHGVQDRETKDRVLSLLIEPIPLA</sequence>